<proteinExistence type="predicted"/>
<evidence type="ECO:0000313" key="2">
    <source>
        <dbReference type="EMBL" id="CAD9094257.1"/>
    </source>
</evidence>
<keyword evidence="1" id="KW-1133">Transmembrane helix</keyword>
<name>A0A7S1L4M5_NEODS</name>
<keyword evidence="1" id="KW-0812">Transmembrane</keyword>
<reference evidence="2" key="1">
    <citation type="submission" date="2021-01" db="EMBL/GenBank/DDBJ databases">
        <authorList>
            <person name="Corre E."/>
            <person name="Pelletier E."/>
            <person name="Niang G."/>
            <person name="Scheremetjew M."/>
            <person name="Finn R."/>
            <person name="Kale V."/>
            <person name="Holt S."/>
            <person name="Cochrane G."/>
            <person name="Meng A."/>
            <person name="Brown T."/>
            <person name="Cohen L."/>
        </authorList>
    </citation>
    <scope>NUCLEOTIDE SEQUENCE</scope>
    <source>
        <strain evidence="2">CCAP 1951/1</strain>
    </source>
</reference>
<sequence>MPNPFEDALRDHSYYYAICGLTVASAAIVLTLEAIDDVEKWLVVLSIILSLSVLVGLMIAGIVNFVSNFNGGRVTQGFHVLAHGVLIIAFVLFGFALLRWARPWPWQTW</sequence>
<feature type="transmembrane region" description="Helical" evidence="1">
    <location>
        <begin position="14"/>
        <end position="35"/>
    </location>
</feature>
<dbReference type="EMBL" id="HBGF01005225">
    <property type="protein sequence ID" value="CAD9094257.1"/>
    <property type="molecule type" value="Transcribed_RNA"/>
</dbReference>
<evidence type="ECO:0000256" key="1">
    <source>
        <dbReference type="SAM" id="Phobius"/>
    </source>
</evidence>
<protein>
    <submittedName>
        <fullName evidence="2">Uncharacterized protein</fullName>
    </submittedName>
</protein>
<feature type="transmembrane region" description="Helical" evidence="1">
    <location>
        <begin position="78"/>
        <end position="98"/>
    </location>
</feature>
<organism evidence="2">
    <name type="scientific">Neobodo designis</name>
    <name type="common">Flagellated protozoan</name>
    <name type="synonym">Bodo designis</name>
    <dbReference type="NCBI Taxonomy" id="312471"/>
    <lineage>
        <taxon>Eukaryota</taxon>
        <taxon>Discoba</taxon>
        <taxon>Euglenozoa</taxon>
        <taxon>Kinetoplastea</taxon>
        <taxon>Metakinetoplastina</taxon>
        <taxon>Neobodonida</taxon>
        <taxon>Neobodo</taxon>
    </lineage>
</organism>
<dbReference type="AlphaFoldDB" id="A0A7S1L4M5"/>
<accession>A0A7S1L4M5</accession>
<gene>
    <name evidence="2" type="ORF">NDES1114_LOCUS3559</name>
</gene>
<feature type="transmembrane region" description="Helical" evidence="1">
    <location>
        <begin position="42"/>
        <end position="66"/>
    </location>
</feature>
<keyword evidence="1" id="KW-0472">Membrane</keyword>